<comment type="caution">
    <text evidence="3">The sequence shown here is derived from an EMBL/GenBank/DDBJ whole genome shotgun (WGS) entry which is preliminary data.</text>
</comment>
<dbReference type="SUPFAM" id="SSF53756">
    <property type="entry name" value="UDP-Glycosyltransferase/glycogen phosphorylase"/>
    <property type="match status" value="1"/>
</dbReference>
<feature type="domain" description="Glycosyltransferase subfamily 4-like N-terminal" evidence="2">
    <location>
        <begin position="16"/>
        <end position="179"/>
    </location>
</feature>
<reference evidence="3 4" key="1">
    <citation type="journal article" date="2014" name="PLoS Genet.">
        <title>Phylogenetically driven sequencing of extremely halophilic archaea reveals strategies for static and dynamic osmo-response.</title>
        <authorList>
            <person name="Becker E.A."/>
            <person name="Seitzer P.M."/>
            <person name="Tritt A."/>
            <person name="Larsen D."/>
            <person name="Krusor M."/>
            <person name="Yao A.I."/>
            <person name="Wu D."/>
            <person name="Madern D."/>
            <person name="Eisen J.A."/>
            <person name="Darling A.E."/>
            <person name="Facciotti M.T."/>
        </authorList>
    </citation>
    <scope>NUCLEOTIDE SEQUENCE [LARGE SCALE GENOMIC DNA]</scope>
    <source>
        <strain evidence="3 4">JCM 12255</strain>
    </source>
</reference>
<dbReference type="Proteomes" id="UP000011602">
    <property type="component" value="Unassembled WGS sequence"/>
</dbReference>
<organism evidence="3 4">
    <name type="scientific">Natronolimnohabitans innermongolicus JCM 12255</name>
    <dbReference type="NCBI Taxonomy" id="1227499"/>
    <lineage>
        <taxon>Archaea</taxon>
        <taxon>Methanobacteriati</taxon>
        <taxon>Methanobacteriota</taxon>
        <taxon>Stenosarchaea group</taxon>
        <taxon>Halobacteria</taxon>
        <taxon>Halobacteriales</taxon>
        <taxon>Natrialbaceae</taxon>
        <taxon>Natronolimnohabitans</taxon>
    </lineage>
</organism>
<sequence>MRILRVAQKAYPDVKGGGAYHVHAMSRDQAAMGHDVTVLTVRTDPEQPWLEERDGYTVVRYDPTITLLGNDLSSGVAQYLLEADDFDVIHAHSHLYFSTNLAALKSFLGDVPLAITNHGLYSQTAPEWVFDWYLKTAGRWTFNQADVVFCYTDVDRERLREFGVKSEIEVVSNGIDTERFAPDGPTSDLVDSDGPAVLFVGRLVEGKRPRTALEAMEGLLEHYPDATLYLFGDGSLRSELESYTRENNLEDAVEFVGSVPYDRMPDVYRSGDALLLPSRSEGMPRTVLEAMSTETPVVSSRLPQLVQLLPDGNETVEIGDVDGFTTGLTNVFDTQQADTGQLTNRETILEEHSWHQTATETTAALSRLVTEGRP</sequence>
<dbReference type="PANTHER" id="PTHR45947">
    <property type="entry name" value="SULFOQUINOVOSYL TRANSFERASE SQD2"/>
    <property type="match status" value="1"/>
</dbReference>
<keyword evidence="3" id="KW-0808">Transferase</keyword>
<name>L9XI97_9EURY</name>
<dbReference type="GO" id="GO:0016757">
    <property type="term" value="F:glycosyltransferase activity"/>
    <property type="evidence" value="ECO:0007669"/>
    <property type="project" value="TreeGrafter"/>
</dbReference>
<dbReference type="CDD" id="cd03801">
    <property type="entry name" value="GT4_PimA-like"/>
    <property type="match status" value="1"/>
</dbReference>
<dbReference type="EMBL" id="AOHZ01000015">
    <property type="protein sequence ID" value="ELY61126.1"/>
    <property type="molecule type" value="Genomic_DNA"/>
</dbReference>
<dbReference type="InterPro" id="IPR050194">
    <property type="entry name" value="Glycosyltransferase_grp1"/>
</dbReference>
<keyword evidence="4" id="KW-1185">Reference proteome</keyword>
<protein>
    <submittedName>
        <fullName evidence="3">Group 1 glycosyl transferase</fullName>
    </submittedName>
</protein>
<dbReference type="Gene3D" id="3.40.50.2000">
    <property type="entry name" value="Glycogen Phosphorylase B"/>
    <property type="match status" value="2"/>
</dbReference>
<dbReference type="RefSeq" id="WP_007257984.1">
    <property type="nucleotide sequence ID" value="NZ_AOHZ01000015.1"/>
</dbReference>
<dbReference type="Pfam" id="PF00534">
    <property type="entry name" value="Glycos_transf_1"/>
    <property type="match status" value="1"/>
</dbReference>
<dbReference type="PANTHER" id="PTHR45947:SF3">
    <property type="entry name" value="SULFOQUINOVOSYL TRANSFERASE SQD2"/>
    <property type="match status" value="1"/>
</dbReference>
<dbReference type="AlphaFoldDB" id="L9XI97"/>
<evidence type="ECO:0000259" key="1">
    <source>
        <dbReference type="Pfam" id="PF00534"/>
    </source>
</evidence>
<dbReference type="InterPro" id="IPR001296">
    <property type="entry name" value="Glyco_trans_1"/>
</dbReference>
<dbReference type="PATRIC" id="fig|1227499.3.peg.697"/>
<evidence type="ECO:0000313" key="4">
    <source>
        <dbReference type="Proteomes" id="UP000011602"/>
    </source>
</evidence>
<accession>L9XI97</accession>
<proteinExistence type="predicted"/>
<dbReference type="OrthoDB" id="132546at2157"/>
<dbReference type="eggNOG" id="arCOG01403">
    <property type="taxonomic scope" value="Archaea"/>
</dbReference>
<gene>
    <name evidence="3" type="ORF">C493_03370</name>
</gene>
<feature type="domain" description="Glycosyl transferase family 1" evidence="1">
    <location>
        <begin position="191"/>
        <end position="313"/>
    </location>
</feature>
<dbReference type="Pfam" id="PF13439">
    <property type="entry name" value="Glyco_transf_4"/>
    <property type="match status" value="1"/>
</dbReference>
<dbReference type="STRING" id="1227499.C493_03370"/>
<dbReference type="InterPro" id="IPR028098">
    <property type="entry name" value="Glyco_trans_4-like_N"/>
</dbReference>
<evidence type="ECO:0000259" key="2">
    <source>
        <dbReference type="Pfam" id="PF13439"/>
    </source>
</evidence>
<evidence type="ECO:0000313" key="3">
    <source>
        <dbReference type="EMBL" id="ELY61126.1"/>
    </source>
</evidence>